<organism evidence="4 5">
    <name type="scientific">Chloracidobacterium sp. N</name>
    <dbReference type="NCBI Taxonomy" id="2821540"/>
    <lineage>
        <taxon>Bacteria</taxon>
        <taxon>Pseudomonadati</taxon>
        <taxon>Acidobacteriota</taxon>
        <taxon>Terriglobia</taxon>
        <taxon>Terriglobales</taxon>
        <taxon>Acidobacteriaceae</taxon>
        <taxon>Chloracidobacterium</taxon>
        <taxon>Chloracidobacterium aggregatum</taxon>
    </lineage>
</organism>
<dbReference type="Gene3D" id="3.40.50.300">
    <property type="entry name" value="P-loop containing nucleotide triphosphate hydrolases"/>
    <property type="match status" value="1"/>
</dbReference>
<dbReference type="InterPro" id="IPR050921">
    <property type="entry name" value="T4SS_GSP_E_ATPase"/>
</dbReference>
<dbReference type="InterPro" id="IPR001482">
    <property type="entry name" value="T2SS/T4SS_dom"/>
</dbReference>
<dbReference type="EMBL" id="CP072642">
    <property type="protein sequence ID" value="QUV93636.1"/>
    <property type="molecule type" value="Genomic_DNA"/>
</dbReference>
<dbReference type="PANTHER" id="PTHR30486:SF12">
    <property type="entry name" value="TYPE IV PILUS ATPASE PILU"/>
    <property type="match status" value="1"/>
</dbReference>
<evidence type="ECO:0000313" key="4">
    <source>
        <dbReference type="EMBL" id="QUV93636.1"/>
    </source>
</evidence>
<feature type="compositionally biased region" description="Basic and acidic residues" evidence="2">
    <location>
        <begin position="378"/>
        <end position="395"/>
    </location>
</feature>
<dbReference type="SUPFAM" id="SSF52540">
    <property type="entry name" value="P-loop containing nucleoside triphosphate hydrolases"/>
    <property type="match status" value="1"/>
</dbReference>
<dbReference type="Gene3D" id="3.30.450.90">
    <property type="match status" value="1"/>
</dbReference>
<dbReference type="PANTHER" id="PTHR30486">
    <property type="entry name" value="TWITCHING MOTILITY PROTEIN PILT"/>
    <property type="match status" value="1"/>
</dbReference>
<feature type="region of interest" description="Disordered" evidence="2">
    <location>
        <begin position="355"/>
        <end position="402"/>
    </location>
</feature>
<feature type="compositionally biased region" description="Low complexity" evidence="2">
    <location>
        <begin position="355"/>
        <end position="370"/>
    </location>
</feature>
<sequence>MDKKILDRILTMAVKSGVSDIHFQAGSVPLFRYNGTLMDVKYDVLTPQDTELIAQILLKNDRLHAYDEFVEKDVSYGVENAGRFRANIFKQRNSFAIVLRAISIEARTLEQLNLPPTLAHIADLGRGLVLVTGATGNGKSTTMSAMIEHINRTRKLHIITIEDPIEFLYKNDRSIITQREIGQDTRSFPEALHAALRQDPDVILVGEIRDAVTFDTALRAAETGHLVFSAIHTTDTQKTISRVLGFYPPEEQAVARARLADNLAAVISLRLLPMANQQGRIPAVEILRMSSAVQECLRNPEKLNDLGFVIARSREYGMMTFDQHLVELCKAGKITPEVARAAATNRLEFDKAMAAERAAAPPAAEAAPAATSPPPATEHSEAKAEEAKSGTDDGAGKTYSFA</sequence>
<dbReference type="InterPro" id="IPR006321">
    <property type="entry name" value="PilT/PilU"/>
</dbReference>
<proteinExistence type="inferred from homology"/>
<protein>
    <submittedName>
        <fullName evidence="4">PilT/PilU family type 4a pilus ATPase</fullName>
    </submittedName>
</protein>
<dbReference type="InterPro" id="IPR027417">
    <property type="entry name" value="P-loop_NTPase"/>
</dbReference>
<evidence type="ECO:0000256" key="2">
    <source>
        <dbReference type="SAM" id="MobiDB-lite"/>
    </source>
</evidence>
<dbReference type="RefSeq" id="WP_211421998.1">
    <property type="nucleotide sequence ID" value="NZ_CP072642.1"/>
</dbReference>
<dbReference type="Pfam" id="PF00437">
    <property type="entry name" value="T2SSE"/>
    <property type="match status" value="1"/>
</dbReference>
<reference evidence="4 5" key="1">
    <citation type="submission" date="2021-03" db="EMBL/GenBank/DDBJ databases">
        <title>Genomic and phenotypic characterization of Chloracidobacterium isolates provides evidence for multiple species.</title>
        <authorList>
            <person name="Saini M.K."/>
            <person name="Costas A.M.G."/>
            <person name="Tank M."/>
            <person name="Bryant D.A."/>
        </authorList>
    </citation>
    <scope>NUCLEOTIDE SEQUENCE [LARGE SCALE GENOMIC DNA]</scope>
    <source>
        <strain evidence="4 5">N</strain>
    </source>
</reference>
<comment type="similarity">
    <text evidence="1">Belongs to the GSP E family.</text>
</comment>
<dbReference type="PROSITE" id="PS00662">
    <property type="entry name" value="T2SP_E"/>
    <property type="match status" value="1"/>
</dbReference>
<feature type="domain" description="Bacterial type II secretion system protein E" evidence="3">
    <location>
        <begin position="196"/>
        <end position="210"/>
    </location>
</feature>
<keyword evidence="5" id="KW-1185">Reference proteome</keyword>
<evidence type="ECO:0000256" key="1">
    <source>
        <dbReference type="ARBA" id="ARBA00006611"/>
    </source>
</evidence>
<dbReference type="Proteomes" id="UP000677668">
    <property type="component" value="Chromosome 1"/>
</dbReference>
<evidence type="ECO:0000259" key="3">
    <source>
        <dbReference type="PROSITE" id="PS00662"/>
    </source>
</evidence>
<gene>
    <name evidence="4" type="ORF">J8C05_09715</name>
</gene>
<accession>A0ABX8B2A4</accession>
<dbReference type="CDD" id="cd01131">
    <property type="entry name" value="PilT"/>
    <property type="match status" value="1"/>
</dbReference>
<dbReference type="NCBIfam" id="TIGR01420">
    <property type="entry name" value="pilT_fam"/>
    <property type="match status" value="1"/>
</dbReference>
<name>A0ABX8B2A4_9BACT</name>
<evidence type="ECO:0000313" key="5">
    <source>
        <dbReference type="Proteomes" id="UP000677668"/>
    </source>
</evidence>